<accession>A0A2P8HK81</accession>
<keyword evidence="3" id="KW-1185">Reference proteome</keyword>
<evidence type="ECO:0000313" key="3">
    <source>
        <dbReference type="Proteomes" id="UP000240971"/>
    </source>
</evidence>
<protein>
    <recommendedName>
        <fullName evidence="4">DUF4138 domain-containing protein</fullName>
    </recommendedName>
</protein>
<gene>
    <name evidence="2" type="ORF">CLV51_103610</name>
</gene>
<organism evidence="2 3">
    <name type="scientific">Chitinophaga niastensis</name>
    <dbReference type="NCBI Taxonomy" id="536980"/>
    <lineage>
        <taxon>Bacteria</taxon>
        <taxon>Pseudomonadati</taxon>
        <taxon>Bacteroidota</taxon>
        <taxon>Chitinophagia</taxon>
        <taxon>Chitinophagales</taxon>
        <taxon>Chitinophagaceae</taxon>
        <taxon>Chitinophaga</taxon>
    </lineage>
</organism>
<sequence>MKQVLCSLLVCLLTTGSVMRASAQRGTDTILTTKGAVTLITSGSPISTFQIGDGKNTEYDYRIVDGNMVFLRPTVAAPRPTNLIVREGESIHYMIIAYQDKADLTRLKYALSGKNGTSGVAVVAHDDSQAPRAGSGQRDLISISNLPESPNLLNIDTVTVSKIAEDFGSDRKVNHQHEEKIDGVSVGYAQAMTLSGMNYFCYRIKNKSKEPFKIVKASLLHKERKDTASLYSMPILYKKGPTTIAAHEEASEVFVVPSKQFKKEDEVIIVLQTTEGKQPLVLYLPASVLPKYMVTK</sequence>
<evidence type="ECO:0008006" key="4">
    <source>
        <dbReference type="Google" id="ProtNLM"/>
    </source>
</evidence>
<feature type="signal peptide" evidence="1">
    <location>
        <begin position="1"/>
        <end position="23"/>
    </location>
</feature>
<comment type="caution">
    <text evidence="2">The sequence shown here is derived from an EMBL/GenBank/DDBJ whole genome shotgun (WGS) entry which is preliminary data.</text>
</comment>
<name>A0A2P8HK81_CHINA</name>
<proteinExistence type="predicted"/>
<dbReference type="AlphaFoldDB" id="A0A2P8HK81"/>
<dbReference type="Proteomes" id="UP000240971">
    <property type="component" value="Unassembled WGS sequence"/>
</dbReference>
<reference evidence="2 3" key="1">
    <citation type="submission" date="2018-03" db="EMBL/GenBank/DDBJ databases">
        <title>Genomic Encyclopedia of Archaeal and Bacterial Type Strains, Phase II (KMG-II): from individual species to whole genera.</title>
        <authorList>
            <person name="Goeker M."/>
        </authorList>
    </citation>
    <scope>NUCLEOTIDE SEQUENCE [LARGE SCALE GENOMIC DNA]</scope>
    <source>
        <strain evidence="2 3">DSM 24859</strain>
    </source>
</reference>
<feature type="chain" id="PRO_5015170829" description="DUF4138 domain-containing protein" evidence="1">
    <location>
        <begin position="24"/>
        <end position="296"/>
    </location>
</feature>
<dbReference type="EMBL" id="PYAW01000003">
    <property type="protein sequence ID" value="PSL46629.1"/>
    <property type="molecule type" value="Genomic_DNA"/>
</dbReference>
<evidence type="ECO:0000313" key="2">
    <source>
        <dbReference type="EMBL" id="PSL46629.1"/>
    </source>
</evidence>
<keyword evidence="1" id="KW-0732">Signal</keyword>
<evidence type="ECO:0000256" key="1">
    <source>
        <dbReference type="SAM" id="SignalP"/>
    </source>
</evidence>